<sequence length="391" mass="42393">MTTLRRLSTVAIVFVYAIMAATHVGAARVPRTTAPRPPVAALSRRSRPSFRPQGSTPAQSPSPSSPLKPMTLEKHGGPTLERDVDIKSKLQALRASKAMAGLGLVVAIAGLILLAESARSATIGGSSNDLFNFNPVCPASDGVFRLGQRAAVALAGDQNVEDYRPLINDVLIRVRTELCVLESFMRETAFPFIQKKGLGWILPAHETSETYVAGVVFVVGANFILLGSTKILAILSIYHDIVLGLPTRATSYLLNAVAEGGGIGASERDEKKLKKIMDEQFNEVKKAMEKLPSDQAGTKVAEINAKYSDKIENLRKKQTDRREKAKKAPIGKASRVAAGVAVPLKVYGELSRGMKQVLEAFDTFCSRYLVATTVVYTLIKSVHFWVFPDFP</sequence>
<reference evidence="3" key="1">
    <citation type="submission" date="2021-01" db="EMBL/GenBank/DDBJ databases">
        <authorList>
            <person name="Corre E."/>
            <person name="Pelletier E."/>
            <person name="Niang G."/>
            <person name="Scheremetjew M."/>
            <person name="Finn R."/>
            <person name="Kale V."/>
            <person name="Holt S."/>
            <person name="Cochrane G."/>
            <person name="Meng A."/>
            <person name="Brown T."/>
            <person name="Cohen L."/>
        </authorList>
    </citation>
    <scope>NUCLEOTIDE SEQUENCE</scope>
    <source>
        <strain evidence="3">CCMP2058</strain>
    </source>
</reference>
<feature type="transmembrane region" description="Helical" evidence="2">
    <location>
        <begin position="98"/>
        <end position="115"/>
    </location>
</feature>
<protein>
    <submittedName>
        <fullName evidence="3">Uncharacterized protein</fullName>
    </submittedName>
</protein>
<dbReference type="EMBL" id="HBEM01033729">
    <property type="protein sequence ID" value="CAD8464047.1"/>
    <property type="molecule type" value="Transcribed_RNA"/>
</dbReference>
<keyword evidence="2" id="KW-0472">Membrane</keyword>
<keyword evidence="2" id="KW-1133">Transmembrane helix</keyword>
<evidence type="ECO:0000313" key="3">
    <source>
        <dbReference type="EMBL" id="CAD8464047.1"/>
    </source>
</evidence>
<evidence type="ECO:0000256" key="2">
    <source>
        <dbReference type="SAM" id="Phobius"/>
    </source>
</evidence>
<accession>A0A7S0H777</accession>
<keyword evidence="2" id="KW-0812">Transmembrane</keyword>
<name>A0A7S0H777_9EUKA</name>
<organism evidence="3">
    <name type="scientific">Amorphochlora amoebiformis</name>
    <dbReference type="NCBI Taxonomy" id="1561963"/>
    <lineage>
        <taxon>Eukaryota</taxon>
        <taxon>Sar</taxon>
        <taxon>Rhizaria</taxon>
        <taxon>Cercozoa</taxon>
        <taxon>Chlorarachniophyceae</taxon>
        <taxon>Amorphochlora</taxon>
    </lineage>
</organism>
<feature type="transmembrane region" description="Helical" evidence="2">
    <location>
        <begin position="211"/>
        <end position="238"/>
    </location>
</feature>
<evidence type="ECO:0000256" key="1">
    <source>
        <dbReference type="SAM" id="MobiDB-lite"/>
    </source>
</evidence>
<feature type="compositionally biased region" description="Low complexity" evidence="1">
    <location>
        <begin position="52"/>
        <end position="62"/>
    </location>
</feature>
<dbReference type="AlphaFoldDB" id="A0A7S0H777"/>
<proteinExistence type="predicted"/>
<feature type="compositionally biased region" description="Basic and acidic residues" evidence="1">
    <location>
        <begin position="71"/>
        <end position="83"/>
    </location>
</feature>
<gene>
    <name evidence="3" type="ORF">LAMO00422_LOCUS23013</name>
</gene>
<feature type="region of interest" description="Disordered" evidence="1">
    <location>
        <begin position="31"/>
        <end position="83"/>
    </location>
</feature>